<proteinExistence type="inferred from homology"/>
<dbReference type="KEGG" id="ttf:THTE_0726"/>
<keyword evidence="7" id="KW-1185">Reference proteome</keyword>
<dbReference type="InterPro" id="IPR036034">
    <property type="entry name" value="PDZ_sf"/>
</dbReference>
<feature type="domain" description="PDZ" evidence="5">
    <location>
        <begin position="292"/>
        <end position="361"/>
    </location>
</feature>
<feature type="domain" description="PDZ" evidence="5">
    <location>
        <begin position="433"/>
        <end position="510"/>
    </location>
</feature>
<keyword evidence="4" id="KW-0812">Transmembrane</keyword>
<evidence type="ECO:0000256" key="4">
    <source>
        <dbReference type="SAM" id="Phobius"/>
    </source>
</evidence>
<accession>A0A286RBJ0</accession>
<sequence>MSRWIDAVRRHYLLTLIGIVTLLTGSGLLVGSLESQEHGTKLNLAAPKPKAASPQHEFANQLSAAFRQAAQEVLPSVVMIRTFAQAGGGRDQTLSPFEEDPFQGTPFDDMLPPEFRYFFRRGPMPPRVIQGLGSGVIIDPSGVILTNSHVVDEQGKVIVRLHDGREFQAVDVKTDPKTDLALVWIKGATGLKAAVLGDSDQVQVGDWVLALGQPFGLEGTVTAGIVSAKGRGLGLAVRENFIQTDAAINPGNSGGPLVNLDGEVIGINTAISTRSGGYEGVGFAIPSNLAKFVAIQLAEKGVVRRGYLGVAIQPIEGDLASQLGVKPHEGVLVAEVYPNTPAAVAGIKSGDVILSFDGKPVTAPNELQSLVEEATIDAPHKVEILRDGKKTTLEVVVREQPAEYGMERVPGRLRRGGRPMPRENESFAKLGIQVETLTADVAQQLGLDIKEGVVITNVTPGSPAQLAGLEEGMVIVEANRQKVTSVSDLTKALQAKPLSEGVLLRVVTPEGVSRYVAIRVSE</sequence>
<dbReference type="InterPro" id="IPR001940">
    <property type="entry name" value="Peptidase_S1C"/>
</dbReference>
<evidence type="ECO:0000256" key="1">
    <source>
        <dbReference type="ARBA" id="ARBA00010541"/>
    </source>
</evidence>
<name>A0A286RBJ0_9BACT</name>
<dbReference type="GO" id="GO:0006508">
    <property type="term" value="P:proteolysis"/>
    <property type="evidence" value="ECO:0007669"/>
    <property type="project" value="UniProtKB-KW"/>
</dbReference>
<dbReference type="OrthoDB" id="248175at2"/>
<keyword evidence="3" id="KW-0378">Hydrolase</keyword>
<feature type="transmembrane region" description="Helical" evidence="4">
    <location>
        <begin position="12"/>
        <end position="33"/>
    </location>
</feature>
<protein>
    <submittedName>
        <fullName evidence="6">HtrA protease/chaperone protein</fullName>
    </submittedName>
</protein>
<keyword evidence="4" id="KW-0472">Membrane</keyword>
<dbReference type="Pfam" id="PF00595">
    <property type="entry name" value="PDZ"/>
    <property type="match status" value="1"/>
</dbReference>
<dbReference type="PANTHER" id="PTHR22939">
    <property type="entry name" value="SERINE PROTEASE FAMILY S1C HTRA-RELATED"/>
    <property type="match status" value="1"/>
</dbReference>
<dbReference type="SMART" id="SM00228">
    <property type="entry name" value="PDZ"/>
    <property type="match status" value="2"/>
</dbReference>
<dbReference type="PRINTS" id="PR00834">
    <property type="entry name" value="PROTEASES2C"/>
</dbReference>
<dbReference type="PANTHER" id="PTHR22939:SF129">
    <property type="entry name" value="SERINE PROTEASE HTRA2, MITOCHONDRIAL"/>
    <property type="match status" value="1"/>
</dbReference>
<evidence type="ECO:0000256" key="2">
    <source>
        <dbReference type="ARBA" id="ARBA00022670"/>
    </source>
</evidence>
<dbReference type="SUPFAM" id="SSF50156">
    <property type="entry name" value="PDZ domain-like"/>
    <property type="match status" value="2"/>
</dbReference>
<dbReference type="CDD" id="cd10839">
    <property type="entry name" value="cpPDZ1_DegP-like"/>
    <property type="match status" value="1"/>
</dbReference>
<dbReference type="Pfam" id="PF13365">
    <property type="entry name" value="Trypsin_2"/>
    <property type="match status" value="1"/>
</dbReference>
<dbReference type="AlphaFoldDB" id="A0A286RBJ0"/>
<dbReference type="Gene3D" id="2.40.10.120">
    <property type="match status" value="1"/>
</dbReference>
<dbReference type="Gene3D" id="2.30.42.10">
    <property type="match status" value="2"/>
</dbReference>
<organism evidence="6 7">
    <name type="scientific">Thermogutta terrifontis</name>
    <dbReference type="NCBI Taxonomy" id="1331910"/>
    <lineage>
        <taxon>Bacteria</taxon>
        <taxon>Pseudomonadati</taxon>
        <taxon>Planctomycetota</taxon>
        <taxon>Planctomycetia</taxon>
        <taxon>Pirellulales</taxon>
        <taxon>Thermoguttaceae</taxon>
        <taxon>Thermogutta</taxon>
    </lineage>
</organism>
<evidence type="ECO:0000259" key="5">
    <source>
        <dbReference type="PROSITE" id="PS50106"/>
    </source>
</evidence>
<dbReference type="Proteomes" id="UP000215086">
    <property type="component" value="Chromosome"/>
</dbReference>
<comment type="similarity">
    <text evidence="1">Belongs to the peptidase S1C family.</text>
</comment>
<dbReference type="Pfam" id="PF13180">
    <property type="entry name" value="PDZ_2"/>
    <property type="match status" value="1"/>
</dbReference>
<reference evidence="6 7" key="1">
    <citation type="journal article" name="Front. Microbiol.">
        <title>Sugar Metabolism of the First Thermophilic Planctomycete Thermogutta terrifontis: Comparative Genomic and Transcriptomic Approaches.</title>
        <authorList>
            <person name="Elcheninov A.G."/>
            <person name="Menzel P."/>
            <person name="Gudbergsdottir S.R."/>
            <person name="Slesarev A.I."/>
            <person name="Kadnikov V.V."/>
            <person name="Krogh A."/>
            <person name="Bonch-Osmolovskaya E.A."/>
            <person name="Peng X."/>
            <person name="Kublanov I.V."/>
        </authorList>
    </citation>
    <scope>NUCLEOTIDE SEQUENCE [LARGE SCALE GENOMIC DNA]</scope>
    <source>
        <strain evidence="6 7">R1</strain>
    </source>
</reference>
<evidence type="ECO:0000313" key="6">
    <source>
        <dbReference type="EMBL" id="ASV73328.1"/>
    </source>
</evidence>
<keyword evidence="4" id="KW-1133">Transmembrane helix</keyword>
<evidence type="ECO:0000313" key="7">
    <source>
        <dbReference type="Proteomes" id="UP000215086"/>
    </source>
</evidence>
<dbReference type="PROSITE" id="PS50106">
    <property type="entry name" value="PDZ"/>
    <property type="match status" value="2"/>
</dbReference>
<dbReference type="InterPro" id="IPR001478">
    <property type="entry name" value="PDZ"/>
</dbReference>
<dbReference type="InterPro" id="IPR009003">
    <property type="entry name" value="Peptidase_S1_PA"/>
</dbReference>
<dbReference type="EMBL" id="CP018477">
    <property type="protein sequence ID" value="ASV73328.1"/>
    <property type="molecule type" value="Genomic_DNA"/>
</dbReference>
<evidence type="ECO:0000256" key="3">
    <source>
        <dbReference type="ARBA" id="ARBA00022801"/>
    </source>
</evidence>
<gene>
    <name evidence="6" type="ORF">THTE_0726</name>
</gene>
<dbReference type="SUPFAM" id="SSF50494">
    <property type="entry name" value="Trypsin-like serine proteases"/>
    <property type="match status" value="1"/>
</dbReference>
<dbReference type="GO" id="GO:0004252">
    <property type="term" value="F:serine-type endopeptidase activity"/>
    <property type="evidence" value="ECO:0007669"/>
    <property type="project" value="InterPro"/>
</dbReference>
<keyword evidence="2 6" id="KW-0645">Protease</keyword>
<dbReference type="RefSeq" id="WP_095413967.1">
    <property type="nucleotide sequence ID" value="NZ_CP018477.1"/>
</dbReference>